<accession>A0ABR5VF89</accession>
<dbReference type="EMBL" id="LTEB01000010">
    <property type="protein sequence ID" value="KXU19170.1"/>
    <property type="molecule type" value="Genomic_DNA"/>
</dbReference>
<dbReference type="RefSeq" id="WP_061920207.1">
    <property type="nucleotide sequence ID" value="NZ_CP014634.1"/>
</dbReference>
<comment type="caution">
    <text evidence="1">The sequence shown here is derived from an EMBL/GenBank/DDBJ whole genome shotgun (WGS) entry which is preliminary data.</text>
</comment>
<evidence type="ECO:0000313" key="1">
    <source>
        <dbReference type="EMBL" id="KXU19170.1"/>
    </source>
</evidence>
<gene>
    <name evidence="1" type="ORF">WM41_0166</name>
</gene>
<name>A0ABR5VF89_9CORY</name>
<keyword evidence="2" id="KW-1185">Reference proteome</keyword>
<proteinExistence type="predicted"/>
<reference evidence="1 2" key="1">
    <citation type="journal article" date="2016" name="Int. J. Syst. Evol. Microbiol.">
        <title>Resolving the Complexity of Human Skin Metagenomes Using Single-Molecule Sequencing.</title>
        <authorList>
            <consortium name="NISC Comparative Sequencing Program"/>
            <person name="Tsai Y.C."/>
            <person name="Conlan S."/>
            <person name="Deming C."/>
            <person name="Segre J.A."/>
            <person name="Kong H.H."/>
            <person name="Korlach J."/>
            <person name="Oh J."/>
        </authorList>
    </citation>
    <scope>NUCLEOTIDE SEQUENCE [LARGE SCALE GENOMIC DNA]</scope>
    <source>
        <strain evidence="1 2">1B08</strain>
    </source>
</reference>
<evidence type="ECO:0000313" key="2">
    <source>
        <dbReference type="Proteomes" id="UP000070339"/>
    </source>
</evidence>
<protein>
    <submittedName>
        <fullName evidence="1">Oxidoreductase</fullName>
    </submittedName>
</protein>
<sequence length="245" mass="25645">MAEKDPLAPLFALPGVENSAARAVEKISRAHRRPAGLRKFDVISAESAMRGARAAVFVDGLKISPNVAPDLSPDLTAEDAMEGPLANSISAYSLLAPEVQATTVRTFARAPLQVLARLDVAAGGTGMPNSAQAARVQALSRLVSGGSGVAFDRLLPVVVHAEIAAYEVFGPRSNLIGMVAARLAAIHSGFDPRGFAVPETYYNRHSAQYWQVIGEYSENPGPALEFLLAAWAAGGVEADGIARSA</sequence>
<organism evidence="1 2">
    <name type="scientific">Corynebacterium simulans</name>
    <dbReference type="NCBI Taxonomy" id="146827"/>
    <lineage>
        <taxon>Bacteria</taxon>
        <taxon>Bacillati</taxon>
        <taxon>Actinomycetota</taxon>
        <taxon>Actinomycetes</taxon>
        <taxon>Mycobacteriales</taxon>
        <taxon>Corynebacteriaceae</taxon>
        <taxon>Corynebacterium</taxon>
    </lineage>
</organism>
<dbReference type="Proteomes" id="UP000070339">
    <property type="component" value="Unassembled WGS sequence"/>
</dbReference>